<dbReference type="InterPro" id="IPR004291">
    <property type="entry name" value="Transposase_IS66_central"/>
</dbReference>
<evidence type="ECO:0000259" key="1">
    <source>
        <dbReference type="Pfam" id="PF03050"/>
    </source>
</evidence>
<dbReference type="InterPro" id="IPR052344">
    <property type="entry name" value="Transposase-related"/>
</dbReference>
<dbReference type="InterPro" id="IPR039552">
    <property type="entry name" value="IS66_C"/>
</dbReference>
<dbReference type="PANTHER" id="PTHR33678">
    <property type="entry name" value="BLL1576 PROTEIN"/>
    <property type="match status" value="1"/>
</dbReference>
<dbReference type="OrthoDB" id="9800877at2"/>
<evidence type="ECO:0000313" key="3">
    <source>
        <dbReference type="EMBL" id="SFF42778.1"/>
    </source>
</evidence>
<dbReference type="Pfam" id="PF03050">
    <property type="entry name" value="DDE_Tnp_IS66"/>
    <property type="match status" value="1"/>
</dbReference>
<feature type="domain" description="Transposase IS66 C-terminal" evidence="2">
    <location>
        <begin position="165"/>
        <end position="201"/>
    </location>
</feature>
<evidence type="ECO:0000313" key="4">
    <source>
        <dbReference type="Proteomes" id="UP000199400"/>
    </source>
</evidence>
<keyword evidence="4" id="KW-1185">Reference proteome</keyword>
<evidence type="ECO:0000259" key="2">
    <source>
        <dbReference type="Pfam" id="PF13817"/>
    </source>
</evidence>
<protein>
    <submittedName>
        <fullName evidence="3">IS66 C-terminal element</fullName>
    </submittedName>
</protein>
<sequence length="234" mass="26984">MGESNPLDRFGRFLIFLFLLPQAWPGASWAHCRRYFFKCLGSEPELARHALSLIKALFKIERALATAPRKKRESVRQAKSKPIVDAFFLWCDQQAALALDGTPLARALGYARNQRTALRRFLGDGRLPLENNISERNLRREVIGRKNWLFLGSEEGARANTLFVSLLASCQLHRIEPWAYLRDLLCLLPSWPRRRVLELAPAFWQETVKQEDTQQRLATNVFRRVSLGMHANEV</sequence>
<reference evidence="4" key="1">
    <citation type="submission" date="2016-10" db="EMBL/GenBank/DDBJ databases">
        <authorList>
            <person name="Varghese N."/>
            <person name="Submissions S."/>
        </authorList>
    </citation>
    <scope>NUCLEOTIDE SEQUENCE [LARGE SCALE GENOMIC DNA]</scope>
    <source>
        <strain evidence="4">ATCC 25963</strain>
    </source>
</reference>
<accession>A0A1I2IMD3</accession>
<dbReference type="RefSeq" id="WP_096330464.1">
    <property type="nucleotide sequence ID" value="NZ_FOMX01000070.1"/>
</dbReference>
<gene>
    <name evidence="3" type="ORF">SAMN02745121_08802</name>
</gene>
<organism evidence="3 4">
    <name type="scientific">Nannocystis exedens</name>
    <dbReference type="NCBI Taxonomy" id="54"/>
    <lineage>
        <taxon>Bacteria</taxon>
        <taxon>Pseudomonadati</taxon>
        <taxon>Myxococcota</taxon>
        <taxon>Polyangia</taxon>
        <taxon>Nannocystales</taxon>
        <taxon>Nannocystaceae</taxon>
        <taxon>Nannocystis</taxon>
    </lineage>
</organism>
<dbReference type="EMBL" id="FOMX01000070">
    <property type="protein sequence ID" value="SFF42778.1"/>
    <property type="molecule type" value="Genomic_DNA"/>
</dbReference>
<name>A0A1I2IMD3_9BACT</name>
<feature type="domain" description="Transposase IS66 central" evidence="1">
    <location>
        <begin position="27"/>
        <end position="158"/>
    </location>
</feature>
<dbReference type="PANTHER" id="PTHR33678:SF1">
    <property type="entry name" value="BLL1576 PROTEIN"/>
    <property type="match status" value="1"/>
</dbReference>
<dbReference type="Proteomes" id="UP000199400">
    <property type="component" value="Unassembled WGS sequence"/>
</dbReference>
<dbReference type="STRING" id="54.SAMN02745121_08802"/>
<dbReference type="Pfam" id="PF13817">
    <property type="entry name" value="DDE_Tnp_IS66_C"/>
    <property type="match status" value="1"/>
</dbReference>
<dbReference type="AlphaFoldDB" id="A0A1I2IMD3"/>
<proteinExistence type="predicted"/>